<keyword evidence="2" id="KW-0732">Signal</keyword>
<feature type="compositionally biased region" description="Low complexity" evidence="1">
    <location>
        <begin position="124"/>
        <end position="151"/>
    </location>
</feature>
<reference evidence="3 4" key="1">
    <citation type="journal article" date="2015" name="Genome Biol. Evol.">
        <title>Comparative Genomics of a Bacterivorous Green Alga Reveals Evolutionary Causalities and Consequences of Phago-Mixotrophic Mode of Nutrition.</title>
        <authorList>
            <person name="Burns J.A."/>
            <person name="Paasch A."/>
            <person name="Narechania A."/>
            <person name="Kim E."/>
        </authorList>
    </citation>
    <scope>NUCLEOTIDE SEQUENCE [LARGE SCALE GENOMIC DNA]</scope>
    <source>
        <strain evidence="3 4">PLY_AMNH</strain>
    </source>
</reference>
<gene>
    <name evidence="3" type="ORF">CYMTET_9133</name>
</gene>
<dbReference type="Proteomes" id="UP001190700">
    <property type="component" value="Unassembled WGS sequence"/>
</dbReference>
<name>A0AAE0GSC2_9CHLO</name>
<dbReference type="AlphaFoldDB" id="A0AAE0GSC2"/>
<feature type="signal peptide" evidence="2">
    <location>
        <begin position="1"/>
        <end position="18"/>
    </location>
</feature>
<evidence type="ECO:0000256" key="2">
    <source>
        <dbReference type="SAM" id="SignalP"/>
    </source>
</evidence>
<sequence>MLLALLICGLSLHHNVNGESDSSVLHAAKPVHHHRRSLQGKESLEQWLGVGHHHLRRFAKSTTDALGVTDKVSGYGNLAGASAGGAGATTYAAAGSGYSVNSASVPPQAQAQAQAQGFPGGAQLGAAGAGVEAPPSAGGQPPSSSFGAPQGNAGSMDVQAAAAGYTIAGQPGMSGMQSAFGAVGSALGLGPSKLEEATKEATQEAELGEEATLAQAGALMEQGGPPGQGTPSTYGWALYGTPPGALNALLAPPGVAEALEEEGVAKDVIDEAMNKTERTVPPAPPNGCLVDCELEWKGREVKRAQLLAGGLQALAEEEASLGKTGTVGAAATPAKDPCTEAKEKAAEANQKFCDDLTAANEACMAPVEVKAKKGAKGSKVDTAQQLANCAKGLRKKQKACAPFENVKTMCAAQIARAERKKNKKKGL</sequence>
<evidence type="ECO:0000256" key="1">
    <source>
        <dbReference type="SAM" id="MobiDB-lite"/>
    </source>
</evidence>
<comment type="caution">
    <text evidence="3">The sequence shown here is derived from an EMBL/GenBank/DDBJ whole genome shotgun (WGS) entry which is preliminary data.</text>
</comment>
<feature type="region of interest" description="Disordered" evidence="1">
    <location>
        <begin position="110"/>
        <end position="153"/>
    </location>
</feature>
<protein>
    <submittedName>
        <fullName evidence="3">Uncharacterized protein</fullName>
    </submittedName>
</protein>
<organism evidence="3 4">
    <name type="scientific">Cymbomonas tetramitiformis</name>
    <dbReference type="NCBI Taxonomy" id="36881"/>
    <lineage>
        <taxon>Eukaryota</taxon>
        <taxon>Viridiplantae</taxon>
        <taxon>Chlorophyta</taxon>
        <taxon>Pyramimonadophyceae</taxon>
        <taxon>Pyramimonadales</taxon>
        <taxon>Pyramimonadaceae</taxon>
        <taxon>Cymbomonas</taxon>
    </lineage>
</organism>
<evidence type="ECO:0000313" key="4">
    <source>
        <dbReference type="Proteomes" id="UP001190700"/>
    </source>
</evidence>
<feature type="chain" id="PRO_5042080131" evidence="2">
    <location>
        <begin position="19"/>
        <end position="427"/>
    </location>
</feature>
<accession>A0AAE0GSC2</accession>
<proteinExistence type="predicted"/>
<evidence type="ECO:0000313" key="3">
    <source>
        <dbReference type="EMBL" id="KAK3283166.1"/>
    </source>
</evidence>
<dbReference type="EMBL" id="LGRX02002999">
    <property type="protein sequence ID" value="KAK3283166.1"/>
    <property type="molecule type" value="Genomic_DNA"/>
</dbReference>
<keyword evidence="4" id="KW-1185">Reference proteome</keyword>